<reference evidence="1 2" key="1">
    <citation type="submission" date="2023-07" db="EMBL/GenBank/DDBJ databases">
        <title>Novel species in genus Planococcus.</title>
        <authorList>
            <person name="Ning S."/>
        </authorList>
    </citation>
    <scope>NUCLEOTIDE SEQUENCE [LARGE SCALE GENOMIC DNA]</scope>
    <source>
        <strain evidence="1 2">N017</strain>
    </source>
</reference>
<protein>
    <submittedName>
        <fullName evidence="1">Uncharacterized protein</fullName>
    </submittedName>
</protein>
<evidence type="ECO:0000313" key="2">
    <source>
        <dbReference type="Proteomes" id="UP001172142"/>
    </source>
</evidence>
<evidence type="ECO:0000313" key="1">
    <source>
        <dbReference type="EMBL" id="MDN7246743.1"/>
    </source>
</evidence>
<keyword evidence="2" id="KW-1185">Reference proteome</keyword>
<sequence>MKKMMVLLLFAAAAILLMLFSFQNGIGTSWDKLLKENGQSEKAIPAAGQKAQAEEEKPAIEEMFEAEKEVVIHIEGMEEKVKMQLNKGKNEDYVIYIDEERYKMIKGEGDEPDVITTKEPLPEQYPEVLMTIEQVPEIDPDTLVDQVEADLKEEFPDLREVEQVTEPVEGYQLHGIANGGQKWDDPVVHAYVISNGQSGSFVITERYFLEAAEGHGARFYAMLQEFYIVELE</sequence>
<organism evidence="1 2">
    <name type="scientific">Planococcus shenhongbingii</name>
    <dbReference type="NCBI Taxonomy" id="3058398"/>
    <lineage>
        <taxon>Bacteria</taxon>
        <taxon>Bacillati</taxon>
        <taxon>Bacillota</taxon>
        <taxon>Bacilli</taxon>
        <taxon>Bacillales</taxon>
        <taxon>Caryophanaceae</taxon>
        <taxon>Planococcus</taxon>
    </lineage>
</organism>
<accession>A0ABT8NG41</accession>
<dbReference type="Proteomes" id="UP001172142">
    <property type="component" value="Unassembled WGS sequence"/>
</dbReference>
<comment type="caution">
    <text evidence="1">The sequence shown here is derived from an EMBL/GenBank/DDBJ whole genome shotgun (WGS) entry which is preliminary data.</text>
</comment>
<dbReference type="EMBL" id="JAUJWU010000004">
    <property type="protein sequence ID" value="MDN7246743.1"/>
    <property type="molecule type" value="Genomic_DNA"/>
</dbReference>
<gene>
    <name evidence="1" type="ORF">QWY13_14730</name>
</gene>
<proteinExistence type="predicted"/>
<dbReference type="RefSeq" id="WP_300991137.1">
    <property type="nucleotide sequence ID" value="NZ_CP129235.1"/>
</dbReference>
<name>A0ABT8NG41_9BACL</name>